<dbReference type="RefSeq" id="WP_096465697.1">
    <property type="nucleotide sequence ID" value="NZ_AP017312.1"/>
</dbReference>
<keyword evidence="2" id="KW-1185">Reference proteome</keyword>
<proteinExistence type="predicted"/>
<dbReference type="AlphaFoldDB" id="A0A0U5B3L4"/>
<dbReference type="KEGG" id="asoc:CB4_02125"/>
<evidence type="ECO:0000313" key="1">
    <source>
        <dbReference type="EMBL" id="BAU27951.1"/>
    </source>
</evidence>
<reference evidence="1 2" key="1">
    <citation type="submission" date="2015-12" db="EMBL/GenBank/DDBJ databases">
        <title>Genome sequence of Aneurinibacillus soli.</title>
        <authorList>
            <person name="Lee J.S."/>
            <person name="Lee K.C."/>
            <person name="Kim K.K."/>
            <person name="Lee B.W."/>
        </authorList>
    </citation>
    <scope>NUCLEOTIDE SEQUENCE [LARGE SCALE GENOMIC DNA]</scope>
    <source>
        <strain evidence="1 2">CB4</strain>
    </source>
</reference>
<name>A0A0U5B3L4_9BACL</name>
<dbReference type="EMBL" id="AP017312">
    <property type="protein sequence ID" value="BAU27951.1"/>
    <property type="molecule type" value="Genomic_DNA"/>
</dbReference>
<dbReference type="Proteomes" id="UP000217696">
    <property type="component" value="Chromosome"/>
</dbReference>
<protein>
    <submittedName>
        <fullName evidence="1">Uncharacterized protein</fullName>
    </submittedName>
</protein>
<accession>A0A0U5B3L4</accession>
<gene>
    <name evidence="1" type="ORF">CB4_02125</name>
</gene>
<sequence>MQPIHTTIVSGTRVIFNSPPEETFRQYFDYLANSGIPERVKTAEEKERAEQEGAKSITG</sequence>
<organism evidence="1 2">
    <name type="scientific">Aneurinibacillus soli</name>
    <dbReference type="NCBI Taxonomy" id="1500254"/>
    <lineage>
        <taxon>Bacteria</taxon>
        <taxon>Bacillati</taxon>
        <taxon>Bacillota</taxon>
        <taxon>Bacilli</taxon>
        <taxon>Bacillales</taxon>
        <taxon>Paenibacillaceae</taxon>
        <taxon>Aneurinibacillus group</taxon>
        <taxon>Aneurinibacillus</taxon>
    </lineage>
</organism>
<evidence type="ECO:0000313" key="2">
    <source>
        <dbReference type="Proteomes" id="UP000217696"/>
    </source>
</evidence>